<keyword evidence="10 11" id="KW-0998">Cell outer membrane</keyword>
<keyword evidence="5 11" id="KW-0812">Transmembrane</keyword>
<keyword evidence="4" id="KW-0410">Iron transport</keyword>
<feature type="chain" id="PRO_5040867271" evidence="13">
    <location>
        <begin position="30"/>
        <end position="789"/>
    </location>
</feature>
<evidence type="ECO:0000256" key="2">
    <source>
        <dbReference type="ARBA" id="ARBA00022448"/>
    </source>
</evidence>
<evidence type="ECO:0000256" key="13">
    <source>
        <dbReference type="SAM" id="SignalP"/>
    </source>
</evidence>
<keyword evidence="3 11" id="KW-1134">Transmembrane beta strand</keyword>
<name>A0A9X7U5M3_SPHYA</name>
<evidence type="ECO:0000313" key="16">
    <source>
        <dbReference type="EMBL" id="QNG43460.1"/>
    </source>
</evidence>
<dbReference type="PANTHER" id="PTHR32552:SF81">
    <property type="entry name" value="TONB-DEPENDENT OUTER MEMBRANE RECEPTOR"/>
    <property type="match status" value="1"/>
</dbReference>
<keyword evidence="2 11" id="KW-0813">Transport</keyword>
<dbReference type="PANTHER" id="PTHR32552">
    <property type="entry name" value="FERRICHROME IRON RECEPTOR-RELATED"/>
    <property type="match status" value="1"/>
</dbReference>
<dbReference type="InterPro" id="IPR036942">
    <property type="entry name" value="Beta-barrel_TonB_sf"/>
</dbReference>
<feature type="domain" description="TonB-dependent receptor-like beta-barrel" evidence="14">
    <location>
        <begin position="323"/>
        <end position="755"/>
    </location>
</feature>
<evidence type="ECO:0000256" key="5">
    <source>
        <dbReference type="ARBA" id="ARBA00022692"/>
    </source>
</evidence>
<keyword evidence="6" id="KW-0408">Iron</keyword>
<keyword evidence="7" id="KW-0406">Ion transport</keyword>
<gene>
    <name evidence="16" type="ORF">H3V42_15860</name>
</gene>
<protein>
    <submittedName>
        <fullName evidence="16">TonB-dependent receptor</fullName>
    </submittedName>
</protein>
<feature type="domain" description="TonB-dependent receptor plug" evidence="15">
    <location>
        <begin position="62"/>
        <end position="167"/>
    </location>
</feature>
<dbReference type="Gene3D" id="2.40.170.20">
    <property type="entry name" value="TonB-dependent receptor, beta-barrel domain"/>
    <property type="match status" value="1"/>
</dbReference>
<dbReference type="Pfam" id="PF07715">
    <property type="entry name" value="Plug"/>
    <property type="match status" value="1"/>
</dbReference>
<proteinExistence type="inferred from homology"/>
<evidence type="ECO:0000313" key="17">
    <source>
        <dbReference type="Proteomes" id="UP000515377"/>
    </source>
</evidence>
<keyword evidence="9 11" id="KW-0472">Membrane</keyword>
<dbReference type="GO" id="GO:0006826">
    <property type="term" value="P:iron ion transport"/>
    <property type="evidence" value="ECO:0007669"/>
    <property type="project" value="UniProtKB-KW"/>
</dbReference>
<evidence type="ECO:0000259" key="15">
    <source>
        <dbReference type="Pfam" id="PF07715"/>
    </source>
</evidence>
<keyword evidence="8 12" id="KW-0798">TonB box</keyword>
<keyword evidence="13" id="KW-0732">Signal</keyword>
<dbReference type="GO" id="GO:0009279">
    <property type="term" value="C:cell outer membrane"/>
    <property type="evidence" value="ECO:0007669"/>
    <property type="project" value="UniProtKB-SubCell"/>
</dbReference>
<evidence type="ECO:0000256" key="9">
    <source>
        <dbReference type="ARBA" id="ARBA00023136"/>
    </source>
</evidence>
<evidence type="ECO:0000256" key="11">
    <source>
        <dbReference type="PROSITE-ProRule" id="PRU01360"/>
    </source>
</evidence>
<dbReference type="InterPro" id="IPR000531">
    <property type="entry name" value="Beta-barrel_TonB"/>
</dbReference>
<dbReference type="AlphaFoldDB" id="A0A9X7U5M3"/>
<accession>A0A9X7U5M3</accession>
<dbReference type="InterPro" id="IPR012910">
    <property type="entry name" value="Plug_dom"/>
</dbReference>
<dbReference type="Proteomes" id="UP000515377">
    <property type="component" value="Chromosome"/>
</dbReference>
<organism evidence="16 17">
    <name type="scientific">Sphingobium yanoikuyae</name>
    <name type="common">Sphingomonas yanoikuyae</name>
    <dbReference type="NCBI Taxonomy" id="13690"/>
    <lineage>
        <taxon>Bacteria</taxon>
        <taxon>Pseudomonadati</taxon>
        <taxon>Pseudomonadota</taxon>
        <taxon>Alphaproteobacteria</taxon>
        <taxon>Sphingomonadales</taxon>
        <taxon>Sphingomonadaceae</taxon>
        <taxon>Sphingobium</taxon>
    </lineage>
</organism>
<evidence type="ECO:0000256" key="12">
    <source>
        <dbReference type="RuleBase" id="RU003357"/>
    </source>
</evidence>
<feature type="signal peptide" evidence="13">
    <location>
        <begin position="1"/>
        <end position="29"/>
    </location>
</feature>
<sequence length="789" mass="85754">MAKAHNVRRFIACLAASAAFAGWSAPVLAQQAQQPEQGDAAEAASFGDIVVTAQKRSQRINNVGMTITAVSGDQLQSMGIKSADDLVRIEPSFKFASSTYGTPVYTLRGIGFNDSSLAASPTVSIYTDEIPYAFSMLSKGASFDNERVEILKGPQGTLFGQNATAGAVNYIAAKPTRELSAGLEATVGRFGYVDVNGFISGPITDTLRVRIAGDVTTGGGWQQPYTRDDGDPLGDQKFYKWRALFEWDPTPGVELRFGVNGWKDKSEYTVPQLQGIVLNRPSAASRVPDVVNYPLAPQNIRSADWTAEARPRANESFIQPFLRAQIGLSDSIDLISLTSYAHFKEDDLRSNDGMVIYDNKAQVVGSTKSFFQELRLAGRLADGALNWMLGGQYSRDKTHEDFIRNFIDGTPAYSASQPILGVTQISHDRGTTKAVFGNVEYAITPQIKFNGGLRYTKFDLDHAGCSQDRTGYLAAVIGSIVGQPLGANECLTILPDRTVGSLYENGVDEDNLSWRAQLDWQITPTSLVYASLSRGYKAGNVPNIAATTYVSQSPVKQESVLSYEAGFKLGLFNRMMQLNGAAFYYDYSDKQMAGRSVDPLGIFGTLTRLVNVPKSRVYGAELSVAARPASGLMLNAALSYLNSKVTGSFMNWNTYGGLMDFKGLAFPNTPKWSGNLGGEYRWEGSSDVTPFIGADMVFQSKTVAAFGGEDPLAQGISGYIKGDPGFNVPGYAVFNARLGVELKDNWTVQVYGKNIFNKRYLTDVVYQNDAVGARVAAPATYGLTVRWRH</sequence>
<evidence type="ECO:0000259" key="14">
    <source>
        <dbReference type="Pfam" id="PF00593"/>
    </source>
</evidence>
<evidence type="ECO:0000256" key="4">
    <source>
        <dbReference type="ARBA" id="ARBA00022496"/>
    </source>
</evidence>
<dbReference type="SUPFAM" id="SSF56935">
    <property type="entry name" value="Porins"/>
    <property type="match status" value="1"/>
</dbReference>
<comment type="similarity">
    <text evidence="11 12">Belongs to the TonB-dependent receptor family.</text>
</comment>
<dbReference type="PROSITE" id="PS52016">
    <property type="entry name" value="TONB_DEPENDENT_REC_3"/>
    <property type="match status" value="1"/>
</dbReference>
<dbReference type="EMBL" id="CP060122">
    <property type="protein sequence ID" value="QNG43460.1"/>
    <property type="molecule type" value="Genomic_DNA"/>
</dbReference>
<evidence type="ECO:0000256" key="3">
    <source>
        <dbReference type="ARBA" id="ARBA00022452"/>
    </source>
</evidence>
<reference evidence="16 17" key="1">
    <citation type="submission" date="2020-07" db="EMBL/GenBank/DDBJ databases">
        <title>Whole genome sequence of Sphingobium yanoikuyae A3.</title>
        <authorList>
            <person name="Han S.-S."/>
        </authorList>
    </citation>
    <scope>NUCLEOTIDE SEQUENCE [LARGE SCALE GENOMIC DNA]</scope>
    <source>
        <strain evidence="16 17">A3</strain>
    </source>
</reference>
<keyword evidence="16" id="KW-0675">Receptor</keyword>
<evidence type="ECO:0000256" key="7">
    <source>
        <dbReference type="ARBA" id="ARBA00023065"/>
    </source>
</evidence>
<dbReference type="InterPro" id="IPR039426">
    <property type="entry name" value="TonB-dep_rcpt-like"/>
</dbReference>
<evidence type="ECO:0000256" key="10">
    <source>
        <dbReference type="ARBA" id="ARBA00023237"/>
    </source>
</evidence>
<dbReference type="Pfam" id="PF00593">
    <property type="entry name" value="TonB_dep_Rec_b-barrel"/>
    <property type="match status" value="1"/>
</dbReference>
<evidence type="ECO:0000256" key="6">
    <source>
        <dbReference type="ARBA" id="ARBA00023004"/>
    </source>
</evidence>
<evidence type="ECO:0000256" key="8">
    <source>
        <dbReference type="ARBA" id="ARBA00023077"/>
    </source>
</evidence>
<evidence type="ECO:0000256" key="1">
    <source>
        <dbReference type="ARBA" id="ARBA00004571"/>
    </source>
</evidence>
<comment type="subcellular location">
    <subcellularLocation>
        <location evidence="1 11">Cell outer membrane</location>
        <topology evidence="1 11">Multi-pass membrane protein</topology>
    </subcellularLocation>
</comment>